<evidence type="ECO:0000259" key="2">
    <source>
        <dbReference type="Pfam" id="PF00850"/>
    </source>
</evidence>
<reference evidence="3 4" key="1">
    <citation type="journal article" date="2010" name="Cell">
        <title>The genome of Naegleria gruberi illuminates early eukaryotic versatility.</title>
        <authorList>
            <person name="Fritz-Laylin L.K."/>
            <person name="Prochnik S.E."/>
            <person name="Ginger M.L."/>
            <person name="Dacks J.B."/>
            <person name="Carpenter M.L."/>
            <person name="Field M.C."/>
            <person name="Kuo A."/>
            <person name="Paredez A."/>
            <person name="Chapman J."/>
            <person name="Pham J."/>
            <person name="Shu S."/>
            <person name="Neupane R."/>
            <person name="Cipriano M."/>
            <person name="Mancuso J."/>
            <person name="Tu H."/>
            <person name="Salamov A."/>
            <person name="Lindquist E."/>
            <person name="Shapiro H."/>
            <person name="Lucas S."/>
            <person name="Grigoriev I.V."/>
            <person name="Cande W.Z."/>
            <person name="Fulton C."/>
            <person name="Rokhsar D.S."/>
            <person name="Dawson S.C."/>
        </authorList>
    </citation>
    <scope>NUCLEOTIDE SEQUENCE [LARGE SCALE GENOMIC DNA]</scope>
    <source>
        <strain evidence="3 4">NEG-M</strain>
    </source>
</reference>
<dbReference type="GO" id="GO:0004407">
    <property type="term" value="F:histone deacetylase activity"/>
    <property type="evidence" value="ECO:0007669"/>
    <property type="project" value="InterPro"/>
</dbReference>
<dbReference type="RefSeq" id="XP_002672522.1">
    <property type="nucleotide sequence ID" value="XM_002672476.1"/>
</dbReference>
<evidence type="ECO:0000313" key="3">
    <source>
        <dbReference type="EMBL" id="EFC39778.1"/>
    </source>
</evidence>
<dbReference type="PANTHER" id="PTHR10625">
    <property type="entry name" value="HISTONE DEACETYLASE HDAC1-RELATED"/>
    <property type="match status" value="1"/>
</dbReference>
<dbReference type="GO" id="GO:0016787">
    <property type="term" value="F:hydrolase activity"/>
    <property type="evidence" value="ECO:0007669"/>
    <property type="project" value="UniProtKB-KW"/>
</dbReference>
<proteinExistence type="predicted"/>
<evidence type="ECO:0000256" key="1">
    <source>
        <dbReference type="ARBA" id="ARBA00022801"/>
    </source>
</evidence>
<dbReference type="Pfam" id="PF00850">
    <property type="entry name" value="Hist_deacetyl"/>
    <property type="match status" value="1"/>
</dbReference>
<dbReference type="InParanoid" id="D2VTS7"/>
<dbReference type="eggNOG" id="KOG1344">
    <property type="taxonomic scope" value="Eukaryota"/>
</dbReference>
<dbReference type="OrthoDB" id="424012at2759"/>
<dbReference type="AlphaFoldDB" id="D2VTS7"/>
<dbReference type="KEGG" id="ngr:NAEGRDRAFT_72410"/>
<dbReference type="InterPro" id="IPR023801">
    <property type="entry name" value="His_deacetylse_dom"/>
</dbReference>
<feature type="domain" description="Histone deacetylase" evidence="2">
    <location>
        <begin position="77"/>
        <end position="326"/>
    </location>
</feature>
<organism evidence="4">
    <name type="scientific">Naegleria gruberi</name>
    <name type="common">Amoeba</name>
    <dbReference type="NCBI Taxonomy" id="5762"/>
    <lineage>
        <taxon>Eukaryota</taxon>
        <taxon>Discoba</taxon>
        <taxon>Heterolobosea</taxon>
        <taxon>Tetramitia</taxon>
        <taxon>Eutetramitia</taxon>
        <taxon>Vahlkampfiidae</taxon>
        <taxon>Naegleria</taxon>
    </lineage>
</organism>
<dbReference type="OMA" id="YCIWNDI"/>
<dbReference type="STRING" id="5762.D2VTS7"/>
<dbReference type="VEuPathDB" id="AmoebaDB:NAEGRDRAFT_72410"/>
<protein>
    <submittedName>
        <fullName evidence="3">Histone deacetylase</fullName>
    </submittedName>
</protein>
<dbReference type="PANTHER" id="PTHR10625:SF19">
    <property type="entry name" value="HISTONE DEACETYLASE 12"/>
    <property type="match status" value="1"/>
</dbReference>
<dbReference type="Gene3D" id="3.40.800.20">
    <property type="entry name" value="Histone deacetylase domain"/>
    <property type="match status" value="1"/>
</dbReference>
<dbReference type="Proteomes" id="UP000006671">
    <property type="component" value="Unassembled WGS sequence"/>
</dbReference>
<dbReference type="CDD" id="cd09993">
    <property type="entry name" value="HDAC_classIV"/>
    <property type="match status" value="1"/>
</dbReference>
<dbReference type="InterPro" id="IPR023696">
    <property type="entry name" value="Ureohydrolase_dom_sf"/>
</dbReference>
<keyword evidence="1" id="KW-0378">Hydrolase</keyword>
<evidence type="ECO:0000313" key="4">
    <source>
        <dbReference type="Proteomes" id="UP000006671"/>
    </source>
</evidence>
<dbReference type="InterPro" id="IPR044150">
    <property type="entry name" value="HDAC_classIV"/>
</dbReference>
<accession>D2VTS7</accession>
<dbReference type="GO" id="GO:0040029">
    <property type="term" value="P:epigenetic regulation of gene expression"/>
    <property type="evidence" value="ECO:0007669"/>
    <property type="project" value="TreeGrafter"/>
</dbReference>
<dbReference type="SUPFAM" id="SSF52768">
    <property type="entry name" value="Arginase/deacetylase"/>
    <property type="match status" value="1"/>
</dbReference>
<sequence length="416" mass="47328">MIRGKTLSLPVRTFKSSTCIPLRYYHHSSHQLNTTNNNINNNQFIENNNNSNGFFSCYSSAKFTLPTHHTLKAKWIQVPKALSESNAVLKTEIKVPDPIPIDLVKQVHDHDFVDKFLDGTISPKDMKRIGFGEWNEAVRNRVIHTIGATLCATKDALNLNESRRSSNLAGGGHHSFYDRGSGYCIWNDIVIAGQYLINSGAIGEGRKYLVIDLDVHQGDGTSNLCRLLHSGKSFTFSMHCKHNFPIHKEKSDWDVELEDNMKDETYLRILSDCLDTLEQEHRGKIDFIFFQSGVDVLQGDRLGRLSLSLEGVLKRDQMVAEFAERMALHDPLFHTDTNRAITIPLVSMMGGGYITEKENTIDRVCSAHSNTVRTLRNYWTLKENSTRLELNDSNPKELPGRLKGWTREMDEQTQIY</sequence>
<dbReference type="GeneID" id="8854253"/>
<gene>
    <name evidence="3" type="ORF">NAEGRDRAFT_72410</name>
</gene>
<dbReference type="EMBL" id="GG738897">
    <property type="protein sequence ID" value="EFC39778.1"/>
    <property type="molecule type" value="Genomic_DNA"/>
</dbReference>
<name>D2VTS7_NAEGR</name>
<dbReference type="InterPro" id="IPR037138">
    <property type="entry name" value="His_deacetylse_dom_sf"/>
</dbReference>
<keyword evidence="4" id="KW-1185">Reference proteome</keyword>